<dbReference type="InterPro" id="IPR008969">
    <property type="entry name" value="CarboxyPept-like_regulatory"/>
</dbReference>
<gene>
    <name evidence="1" type="ORF">MUY27_13225</name>
</gene>
<reference evidence="1" key="1">
    <citation type="submission" date="2022-04" db="EMBL/GenBank/DDBJ databases">
        <title>Mucilaginibacter sp. RS28 isolated from freshwater.</title>
        <authorList>
            <person name="Ko S.-R."/>
        </authorList>
    </citation>
    <scope>NUCLEOTIDE SEQUENCE</scope>
    <source>
        <strain evidence="1">RS28</strain>
    </source>
</reference>
<name>A0A9X1X3V6_9SPHI</name>
<dbReference type="Pfam" id="PF13715">
    <property type="entry name" value="CarbopepD_reg_2"/>
    <property type="match status" value="1"/>
</dbReference>
<dbReference type="AlphaFoldDB" id="A0A9X1X3V6"/>
<dbReference type="GO" id="GO:0004180">
    <property type="term" value="F:carboxypeptidase activity"/>
    <property type="evidence" value="ECO:0007669"/>
    <property type="project" value="UniProtKB-KW"/>
</dbReference>
<protein>
    <submittedName>
        <fullName evidence="1">Carboxypeptidase-like regulatory domain-containing protein</fullName>
    </submittedName>
</protein>
<keyword evidence="2" id="KW-1185">Reference proteome</keyword>
<evidence type="ECO:0000313" key="1">
    <source>
        <dbReference type="EMBL" id="MCJ8210672.1"/>
    </source>
</evidence>
<sequence length="210" mass="23693">MRFIFVILLLFSIAAKGQGIITGRVIDKETQKPIANASVFLSNATIGDKTREDGTFRLIKIRPAQYDLVVSIIGYDTFSQTLNITDGETHLSDIILTPRNTVLNEVVIRPDPNRVNNYQAFKQEFLGETEEAALCKIINPDAVDVSYDSDNRLLTASSQDFIEIENRALGYKVKYLLHNLSGTIKQVWCITKARYCLKTCWVEKKIKESG</sequence>
<evidence type="ECO:0000313" key="2">
    <source>
        <dbReference type="Proteomes" id="UP001139450"/>
    </source>
</evidence>
<organism evidence="1 2">
    <name type="scientific">Mucilaginibacter straminoryzae</name>
    <dbReference type="NCBI Taxonomy" id="2932774"/>
    <lineage>
        <taxon>Bacteria</taxon>
        <taxon>Pseudomonadati</taxon>
        <taxon>Bacteroidota</taxon>
        <taxon>Sphingobacteriia</taxon>
        <taxon>Sphingobacteriales</taxon>
        <taxon>Sphingobacteriaceae</taxon>
        <taxon>Mucilaginibacter</taxon>
    </lineage>
</organism>
<proteinExistence type="predicted"/>
<dbReference type="EMBL" id="JALJEJ010000006">
    <property type="protein sequence ID" value="MCJ8210672.1"/>
    <property type="molecule type" value="Genomic_DNA"/>
</dbReference>
<keyword evidence="1" id="KW-0378">Hydrolase</keyword>
<keyword evidence="1" id="KW-0645">Protease</keyword>
<dbReference type="Gene3D" id="2.60.40.1120">
    <property type="entry name" value="Carboxypeptidase-like, regulatory domain"/>
    <property type="match status" value="1"/>
</dbReference>
<accession>A0A9X1X3V6</accession>
<dbReference type="Proteomes" id="UP001139450">
    <property type="component" value="Unassembled WGS sequence"/>
</dbReference>
<dbReference type="RefSeq" id="WP_245130514.1">
    <property type="nucleotide sequence ID" value="NZ_JALJEJ010000006.1"/>
</dbReference>
<comment type="caution">
    <text evidence="1">The sequence shown here is derived from an EMBL/GenBank/DDBJ whole genome shotgun (WGS) entry which is preliminary data.</text>
</comment>
<keyword evidence="1" id="KW-0121">Carboxypeptidase</keyword>
<dbReference type="SUPFAM" id="SSF49464">
    <property type="entry name" value="Carboxypeptidase regulatory domain-like"/>
    <property type="match status" value="1"/>
</dbReference>